<protein>
    <recommendedName>
        <fullName evidence="4">Methyltransferase</fullName>
        <ecNumber evidence="4">2.1.1.-</ecNumber>
    </recommendedName>
</protein>
<gene>
    <name evidence="6" type="ORF">GCM10011506_04610</name>
</gene>
<dbReference type="EMBL" id="BMEC01000001">
    <property type="protein sequence ID" value="GGC22378.1"/>
    <property type="molecule type" value="Genomic_DNA"/>
</dbReference>
<evidence type="ECO:0000259" key="5">
    <source>
        <dbReference type="Pfam" id="PF01555"/>
    </source>
</evidence>
<comment type="caution">
    <text evidence="6">The sequence shown here is derived from an EMBL/GenBank/DDBJ whole genome shotgun (WGS) entry which is preliminary data.</text>
</comment>
<dbReference type="EC" id="2.1.1.-" evidence="4"/>
<keyword evidence="3" id="KW-0808">Transferase</keyword>
<evidence type="ECO:0000313" key="7">
    <source>
        <dbReference type="Proteomes" id="UP000636010"/>
    </source>
</evidence>
<dbReference type="Pfam" id="PF01555">
    <property type="entry name" value="N6_N4_Mtase"/>
    <property type="match status" value="1"/>
</dbReference>
<accession>A0ABQ1LBS9</accession>
<dbReference type="PROSITE" id="PS00092">
    <property type="entry name" value="N6_MTASE"/>
    <property type="match status" value="1"/>
</dbReference>
<proteinExistence type="inferred from homology"/>
<dbReference type="InterPro" id="IPR002941">
    <property type="entry name" value="DNA_methylase_N4/N6"/>
</dbReference>
<dbReference type="GO" id="GO:0008168">
    <property type="term" value="F:methyltransferase activity"/>
    <property type="evidence" value="ECO:0007669"/>
    <property type="project" value="UniProtKB-KW"/>
</dbReference>
<dbReference type="PRINTS" id="PR00508">
    <property type="entry name" value="S21N4MTFRASE"/>
</dbReference>
<evidence type="ECO:0000256" key="2">
    <source>
        <dbReference type="ARBA" id="ARBA00022603"/>
    </source>
</evidence>
<feature type="domain" description="DNA methylase N-4/N-6" evidence="5">
    <location>
        <begin position="23"/>
        <end position="269"/>
    </location>
</feature>
<keyword evidence="2 6" id="KW-0489">Methyltransferase</keyword>
<comment type="similarity">
    <text evidence="1 4">Belongs to the N(4)/N(6)-methyltransferase family.</text>
</comment>
<dbReference type="InterPro" id="IPR001091">
    <property type="entry name" value="RM_Methyltransferase"/>
</dbReference>
<keyword evidence="7" id="KW-1185">Reference proteome</keyword>
<name>A0ABQ1LBS9_9BACT</name>
<sequence>METNKIYHGNCVEKLKEIEANKVDLIYFDPPFFTQRKHSLTNKDNSKTYEFDDKYNSIEEYLELVENVLLESKRVLKNTGSVFLHCDKTASHNIRVVMDKIFGRENFQSEIIWSYKRWSNAKKGLLNSHQVIFFYSKTQDFKFNTLYTDYSATTNLDQILQDRERNENGKSVYKKDENGNVILGKEKKGVPLSDVWEIPYLNPKAKERTGYPTQKPVLLLNQILNIVTDEGDLVVDPFCGSGTTCVSAKSLKRQFIGIDISKDAVELANSRLEEMVISESNLLNKGTNEYQEKTEKELAILQNINAFPVQRNSGIDGFLKDHFEGMPVPVKIQGEYETIEDAIEKLEKASYGKDYKMKILIQTRETGISRLFGFESDVTIVKSLELQTKDLMKKNNEGITSPIRKQGIGTS</sequence>
<dbReference type="PANTHER" id="PTHR13370:SF24">
    <property type="entry name" value="TYPE III RESTRICTION-MODIFICATION ENZYME STYLTI MOD SUBUNIT"/>
    <property type="match status" value="1"/>
</dbReference>
<reference evidence="7" key="1">
    <citation type="journal article" date="2019" name="Int. J. Syst. Evol. Microbiol.">
        <title>The Global Catalogue of Microorganisms (GCM) 10K type strain sequencing project: providing services to taxonomists for standard genome sequencing and annotation.</title>
        <authorList>
            <consortium name="The Broad Institute Genomics Platform"/>
            <consortium name="The Broad Institute Genome Sequencing Center for Infectious Disease"/>
            <person name="Wu L."/>
            <person name="Ma J."/>
        </authorList>
    </citation>
    <scope>NUCLEOTIDE SEQUENCE [LARGE SCALE GENOMIC DNA]</scope>
    <source>
        <strain evidence="7">CGMCC 1.10832</strain>
    </source>
</reference>
<dbReference type="GO" id="GO:0032259">
    <property type="term" value="P:methylation"/>
    <property type="evidence" value="ECO:0007669"/>
    <property type="project" value="UniProtKB-KW"/>
</dbReference>
<evidence type="ECO:0000256" key="4">
    <source>
        <dbReference type="RuleBase" id="RU362026"/>
    </source>
</evidence>
<dbReference type="InterPro" id="IPR029063">
    <property type="entry name" value="SAM-dependent_MTases_sf"/>
</dbReference>
<dbReference type="InterPro" id="IPR002052">
    <property type="entry name" value="DNA_methylase_N6_adenine_CS"/>
</dbReference>
<dbReference type="SUPFAM" id="SSF53335">
    <property type="entry name" value="S-adenosyl-L-methionine-dependent methyltransferases"/>
    <property type="match status" value="1"/>
</dbReference>
<dbReference type="CDD" id="cd02440">
    <property type="entry name" value="AdoMet_MTases"/>
    <property type="match status" value="1"/>
</dbReference>
<dbReference type="RefSeq" id="WP_188460179.1">
    <property type="nucleotide sequence ID" value="NZ_BAABHU010000001.1"/>
</dbReference>
<dbReference type="Gene3D" id="3.40.50.150">
    <property type="entry name" value="Vaccinia Virus protein VP39"/>
    <property type="match status" value="1"/>
</dbReference>
<organism evidence="6 7">
    <name type="scientific">Marivirga lumbricoides</name>
    <dbReference type="NCBI Taxonomy" id="1046115"/>
    <lineage>
        <taxon>Bacteria</taxon>
        <taxon>Pseudomonadati</taxon>
        <taxon>Bacteroidota</taxon>
        <taxon>Cytophagia</taxon>
        <taxon>Cytophagales</taxon>
        <taxon>Marivirgaceae</taxon>
        <taxon>Marivirga</taxon>
    </lineage>
</organism>
<dbReference type="PANTHER" id="PTHR13370">
    <property type="entry name" value="RNA METHYLASE-RELATED"/>
    <property type="match status" value="1"/>
</dbReference>
<evidence type="ECO:0000256" key="1">
    <source>
        <dbReference type="ARBA" id="ARBA00006594"/>
    </source>
</evidence>
<evidence type="ECO:0000256" key="3">
    <source>
        <dbReference type="ARBA" id="ARBA00022679"/>
    </source>
</evidence>
<evidence type="ECO:0000313" key="6">
    <source>
        <dbReference type="EMBL" id="GGC22378.1"/>
    </source>
</evidence>
<dbReference type="Proteomes" id="UP000636010">
    <property type="component" value="Unassembled WGS sequence"/>
</dbReference>